<dbReference type="EMBL" id="JANSHE010001502">
    <property type="protein sequence ID" value="KAJ3002380.1"/>
    <property type="molecule type" value="Genomic_DNA"/>
</dbReference>
<keyword evidence="2" id="KW-1185">Reference proteome</keyword>
<sequence>MSSLPTPDLLSASVFYHPSLFPHSVWSALEKDPRSSNIIYATAAKIAKADASLEPCNLWAVCKIAGQDSEVIFILSCTRGPIGDYPIFIYTPLSRAVLTDDFLYLPMLSMVRALQAHVPPERVFSVFALDAVADKFAATWTAETGVRLADQPTYYHAKLLCCTKATIGNIVHEENTSVQIRRARAADVSALARLCHGFASTSEPFVLSEQQALYEASMLIHNGETWIYAIPGRQAGHEVEITCMVAVTRTTETVSAITKVFTAPNWRGHGHAQHLVHFVCASLLQEKESIVLYVAHNNHAAEKVYRRVGFADHSSSRDDLLADSWKELGFDREVAQLGHW</sequence>
<comment type="caution">
    <text evidence="1">The sequence shown here is derived from an EMBL/GenBank/DDBJ whole genome shotgun (WGS) entry which is preliminary data.</text>
</comment>
<gene>
    <name evidence="1" type="ORF">NUW54_g5877</name>
</gene>
<organism evidence="1 2">
    <name type="scientific">Trametes sanguinea</name>
    <dbReference type="NCBI Taxonomy" id="158606"/>
    <lineage>
        <taxon>Eukaryota</taxon>
        <taxon>Fungi</taxon>
        <taxon>Dikarya</taxon>
        <taxon>Basidiomycota</taxon>
        <taxon>Agaricomycotina</taxon>
        <taxon>Agaricomycetes</taxon>
        <taxon>Polyporales</taxon>
        <taxon>Polyporaceae</taxon>
        <taxon>Trametes</taxon>
    </lineage>
</organism>
<protein>
    <submittedName>
        <fullName evidence="1">Uncharacterized protein</fullName>
    </submittedName>
</protein>
<name>A0ACC1PWJ3_9APHY</name>
<dbReference type="Proteomes" id="UP001144978">
    <property type="component" value="Unassembled WGS sequence"/>
</dbReference>
<evidence type="ECO:0000313" key="1">
    <source>
        <dbReference type="EMBL" id="KAJ3002380.1"/>
    </source>
</evidence>
<reference evidence="1" key="1">
    <citation type="submission" date="2022-08" db="EMBL/GenBank/DDBJ databases">
        <title>Genome Sequence of Pycnoporus sanguineus.</title>
        <authorList>
            <person name="Buettner E."/>
        </authorList>
    </citation>
    <scope>NUCLEOTIDE SEQUENCE</scope>
    <source>
        <strain evidence="1">CG-C14</strain>
    </source>
</reference>
<accession>A0ACC1PWJ3</accession>
<evidence type="ECO:0000313" key="2">
    <source>
        <dbReference type="Proteomes" id="UP001144978"/>
    </source>
</evidence>
<proteinExistence type="predicted"/>